<gene>
    <name evidence="2" type="ORF">AK812_SmicGene36954</name>
</gene>
<protein>
    <submittedName>
        <fullName evidence="2">Uncharacterized protein</fullName>
    </submittedName>
</protein>
<organism evidence="2 3">
    <name type="scientific">Symbiodinium microadriaticum</name>
    <name type="common">Dinoflagellate</name>
    <name type="synonym">Zooxanthella microadriatica</name>
    <dbReference type="NCBI Taxonomy" id="2951"/>
    <lineage>
        <taxon>Eukaryota</taxon>
        <taxon>Sar</taxon>
        <taxon>Alveolata</taxon>
        <taxon>Dinophyceae</taxon>
        <taxon>Suessiales</taxon>
        <taxon>Symbiodiniaceae</taxon>
        <taxon>Symbiodinium</taxon>
    </lineage>
</organism>
<feature type="compositionally biased region" description="Basic and acidic residues" evidence="1">
    <location>
        <begin position="237"/>
        <end position="247"/>
    </location>
</feature>
<dbReference type="Proteomes" id="UP000186817">
    <property type="component" value="Unassembled WGS sequence"/>
</dbReference>
<evidence type="ECO:0000313" key="2">
    <source>
        <dbReference type="EMBL" id="OLP82392.1"/>
    </source>
</evidence>
<dbReference type="AlphaFoldDB" id="A0A1Q9CHI2"/>
<sequence>MRQALVLEPREDGTERLNRLITDPQLRRAVARDLASRPNTETGRPVKYLAYSLVLLSRSDPPCLAPCFSADLYTENFLEFESSKAQRHPDALSEVGLGSIRSGLNPLRAGIQEAAAVLYDAFIAIRKGPQRNVGHHWHLLWKASTVQVMVLRSRCQKVKPSIEAEEAAKVAGKGSEALLRKNTFQFSVRGLSQMAHPTDIAPTSALRRRVVGYFKSKQAMSRGEPQAQDGQEPGEVAVREAGRESGRSRSFASLEQQGSYKKEARQHDMPPLHDRGLQMDGSTPAGLLLVMGLAICPDAAETADGPSRAWSIGKSPVWRQGAYGYAGFVYIRRDENATV</sequence>
<proteinExistence type="predicted"/>
<evidence type="ECO:0000256" key="1">
    <source>
        <dbReference type="SAM" id="MobiDB-lite"/>
    </source>
</evidence>
<dbReference type="OrthoDB" id="10352096at2759"/>
<comment type="caution">
    <text evidence="2">The sequence shown here is derived from an EMBL/GenBank/DDBJ whole genome shotgun (WGS) entry which is preliminary data.</text>
</comment>
<feature type="region of interest" description="Disordered" evidence="1">
    <location>
        <begin position="217"/>
        <end position="280"/>
    </location>
</feature>
<dbReference type="EMBL" id="LSRX01001197">
    <property type="protein sequence ID" value="OLP82392.1"/>
    <property type="molecule type" value="Genomic_DNA"/>
</dbReference>
<evidence type="ECO:0000313" key="3">
    <source>
        <dbReference type="Proteomes" id="UP000186817"/>
    </source>
</evidence>
<accession>A0A1Q9CHI2</accession>
<reference evidence="2 3" key="1">
    <citation type="submission" date="2016-02" db="EMBL/GenBank/DDBJ databases">
        <title>Genome analysis of coral dinoflagellate symbionts highlights evolutionary adaptations to a symbiotic lifestyle.</title>
        <authorList>
            <person name="Aranda M."/>
            <person name="Li Y."/>
            <person name="Liew Y.J."/>
            <person name="Baumgarten S."/>
            <person name="Simakov O."/>
            <person name="Wilson M."/>
            <person name="Piel J."/>
            <person name="Ashoor H."/>
            <person name="Bougouffa S."/>
            <person name="Bajic V.B."/>
            <person name="Ryu T."/>
            <person name="Ravasi T."/>
            <person name="Bayer T."/>
            <person name="Micklem G."/>
            <person name="Kim H."/>
            <person name="Bhak J."/>
            <person name="Lajeunesse T.C."/>
            <person name="Voolstra C.R."/>
        </authorList>
    </citation>
    <scope>NUCLEOTIDE SEQUENCE [LARGE SCALE GENOMIC DNA]</scope>
    <source>
        <strain evidence="2 3">CCMP2467</strain>
    </source>
</reference>
<feature type="compositionally biased region" description="Basic and acidic residues" evidence="1">
    <location>
        <begin position="260"/>
        <end position="277"/>
    </location>
</feature>
<keyword evidence="3" id="KW-1185">Reference proteome</keyword>
<name>A0A1Q9CHI2_SYMMI</name>